<sequence length="117" mass="12534">MMPESIKAALLSGLIFPGLGQLVFLKRRARGCLFLLPTVASTVYLLYAISFSADNLLQQLNTGHMLSAQMIASAVSKSSTGGPLATMAFLLLPLAWIGSILDALLFGEDHRLDPKKS</sequence>
<dbReference type="Proteomes" id="UP000541535">
    <property type="component" value="Unassembled WGS sequence"/>
</dbReference>
<organism evidence="2 3">
    <name type="scientific">Pseudoduganella violacea</name>
    <dbReference type="NCBI Taxonomy" id="1715466"/>
    <lineage>
        <taxon>Bacteria</taxon>
        <taxon>Pseudomonadati</taxon>
        <taxon>Pseudomonadota</taxon>
        <taxon>Betaproteobacteria</taxon>
        <taxon>Burkholderiales</taxon>
        <taxon>Oxalobacteraceae</taxon>
        <taxon>Telluria group</taxon>
        <taxon>Pseudoduganella</taxon>
    </lineage>
</organism>
<protein>
    <submittedName>
        <fullName evidence="2">Uncharacterized protein</fullName>
    </submittedName>
</protein>
<evidence type="ECO:0000313" key="2">
    <source>
        <dbReference type="EMBL" id="MBB3120895.1"/>
    </source>
</evidence>
<dbReference type="EMBL" id="JACHXD010000011">
    <property type="protein sequence ID" value="MBB3120895.1"/>
    <property type="molecule type" value="Genomic_DNA"/>
</dbReference>
<feature type="transmembrane region" description="Helical" evidence="1">
    <location>
        <begin position="84"/>
        <end position="107"/>
    </location>
</feature>
<keyword evidence="1" id="KW-0472">Membrane</keyword>
<feature type="transmembrane region" description="Helical" evidence="1">
    <location>
        <begin position="6"/>
        <end position="25"/>
    </location>
</feature>
<reference evidence="2 3" key="1">
    <citation type="submission" date="2020-08" db="EMBL/GenBank/DDBJ databases">
        <title>Genomic Encyclopedia of Type Strains, Phase III (KMG-III): the genomes of soil and plant-associated and newly described type strains.</title>
        <authorList>
            <person name="Whitman W."/>
        </authorList>
    </citation>
    <scope>NUCLEOTIDE SEQUENCE [LARGE SCALE GENOMIC DNA]</scope>
    <source>
        <strain evidence="2 3">CECT 8897</strain>
    </source>
</reference>
<proteinExistence type="predicted"/>
<dbReference type="AlphaFoldDB" id="A0A7W5BDI9"/>
<evidence type="ECO:0000256" key="1">
    <source>
        <dbReference type="SAM" id="Phobius"/>
    </source>
</evidence>
<feature type="transmembrane region" description="Helical" evidence="1">
    <location>
        <begin position="32"/>
        <end position="53"/>
    </location>
</feature>
<name>A0A7W5BDI9_9BURK</name>
<evidence type="ECO:0000313" key="3">
    <source>
        <dbReference type="Proteomes" id="UP000541535"/>
    </source>
</evidence>
<keyword evidence="3" id="KW-1185">Reference proteome</keyword>
<accession>A0A7W5BDI9</accession>
<dbReference type="RefSeq" id="WP_183442634.1">
    <property type="nucleotide sequence ID" value="NZ_JACHXD010000011.1"/>
</dbReference>
<comment type="caution">
    <text evidence="2">The sequence shown here is derived from an EMBL/GenBank/DDBJ whole genome shotgun (WGS) entry which is preliminary data.</text>
</comment>
<keyword evidence="1" id="KW-1133">Transmembrane helix</keyword>
<keyword evidence="1" id="KW-0812">Transmembrane</keyword>
<gene>
    <name evidence="2" type="ORF">FHS03_003965</name>
</gene>